<comment type="similarity">
    <text evidence="2">Belongs to the TmcAL family.</text>
</comment>
<keyword evidence="2" id="KW-0820">tRNA-binding</keyword>
<keyword evidence="2" id="KW-0547">Nucleotide-binding</keyword>
<reference evidence="3" key="1">
    <citation type="submission" date="2008-01" db="EMBL/GenBank/DDBJ databases">
        <authorList>
            <person name="Fulton L."/>
            <person name="Clifton S."/>
            <person name="Fulton B."/>
            <person name="Xu J."/>
            <person name="Minx P."/>
            <person name="Pepin K.H."/>
            <person name="Johnson M."/>
            <person name="Thiruvilangam P."/>
            <person name="Bhonagiri V."/>
            <person name="Nash W.E."/>
            <person name="Mardis E.R."/>
            <person name="Wilson R.K."/>
        </authorList>
    </citation>
    <scope>NUCLEOTIDE SEQUENCE [LARGE SCALE GENOMIC DNA]</scope>
    <source>
        <strain evidence="3">DSM 17244</strain>
    </source>
</reference>
<dbReference type="NCBIfam" id="NF010192">
    <property type="entry name" value="PRK13671.1"/>
    <property type="match status" value="1"/>
</dbReference>
<dbReference type="Pfam" id="PF05636">
    <property type="entry name" value="HIGH_NTase1"/>
    <property type="match status" value="1"/>
</dbReference>
<keyword evidence="2" id="KW-0436">Ligase</keyword>
<dbReference type="Gene3D" id="3.40.50.620">
    <property type="entry name" value="HUPs"/>
    <property type="match status" value="1"/>
</dbReference>
<keyword evidence="2" id="KW-0963">Cytoplasm</keyword>
<dbReference type="RefSeq" id="WP_007050769.1">
    <property type="nucleotide sequence ID" value="NZ_DS560019.1"/>
</dbReference>
<feature type="binding site" evidence="2">
    <location>
        <position position="102"/>
    </location>
    <ligand>
        <name>ATP</name>
        <dbReference type="ChEBI" id="CHEBI:30616"/>
    </ligand>
</feature>
<proteinExistence type="inferred from homology"/>
<dbReference type="HOGENOM" id="CLU_038915_0_1_9"/>
<organism evidence="3 4">
    <name type="scientific">Anaerofustis stercorihominis DSM 17244</name>
    <dbReference type="NCBI Taxonomy" id="445971"/>
    <lineage>
        <taxon>Bacteria</taxon>
        <taxon>Bacillati</taxon>
        <taxon>Bacillota</taxon>
        <taxon>Clostridia</taxon>
        <taxon>Eubacteriales</taxon>
        <taxon>Eubacteriaceae</taxon>
        <taxon>Anaerofustis</taxon>
    </lineage>
</organism>
<dbReference type="NCBIfam" id="NF010191">
    <property type="entry name" value="PRK13670.1"/>
    <property type="match status" value="1"/>
</dbReference>
<dbReference type="PANTHER" id="PTHR37825">
    <property type="entry name" value="TRNA(MET) CYTIDINE ACETATE LIGASE"/>
    <property type="match status" value="1"/>
</dbReference>
<dbReference type="OrthoDB" id="9769796at2"/>
<comment type="catalytic activity">
    <reaction evidence="2">
        <text>cytidine(34) in elongator tRNA(Met) + acetate + ATP = N(4)-acetylcytidine(34) in elongator tRNA(Met) + AMP + diphosphate</text>
        <dbReference type="Rhea" id="RHEA:58144"/>
        <dbReference type="Rhea" id="RHEA-COMP:10693"/>
        <dbReference type="Rhea" id="RHEA-COMP:10694"/>
        <dbReference type="ChEBI" id="CHEBI:30089"/>
        <dbReference type="ChEBI" id="CHEBI:30616"/>
        <dbReference type="ChEBI" id="CHEBI:33019"/>
        <dbReference type="ChEBI" id="CHEBI:74900"/>
        <dbReference type="ChEBI" id="CHEBI:82748"/>
        <dbReference type="ChEBI" id="CHEBI:456215"/>
    </reaction>
</comment>
<feature type="binding site" evidence="2">
    <location>
        <position position="188"/>
    </location>
    <ligand>
        <name>ATP</name>
        <dbReference type="ChEBI" id="CHEBI:30616"/>
    </ligand>
</feature>
<reference evidence="3" key="2">
    <citation type="submission" date="2013-08" db="EMBL/GenBank/DDBJ databases">
        <title>Draft genome sequence of Anaerofustis stercorihominis (DSM 17244).</title>
        <authorList>
            <person name="Sudarsanam P."/>
            <person name="Ley R."/>
            <person name="Guruge J."/>
            <person name="Turnbaugh P.J."/>
            <person name="Mahowald M."/>
            <person name="Liep D."/>
            <person name="Gordon J."/>
        </authorList>
    </citation>
    <scope>NUCLEOTIDE SEQUENCE</scope>
    <source>
        <strain evidence="3">DSM 17244</strain>
    </source>
</reference>
<dbReference type="GO" id="GO:0005737">
    <property type="term" value="C:cytoplasm"/>
    <property type="evidence" value="ECO:0007669"/>
    <property type="project" value="UniProtKB-SubCell"/>
</dbReference>
<dbReference type="GO" id="GO:0005524">
    <property type="term" value="F:ATP binding"/>
    <property type="evidence" value="ECO:0007669"/>
    <property type="project" value="UniProtKB-KW"/>
</dbReference>
<dbReference type="GO" id="GO:0006400">
    <property type="term" value="P:tRNA modification"/>
    <property type="evidence" value="ECO:0007669"/>
    <property type="project" value="UniProtKB-UniRule"/>
</dbReference>
<comment type="function">
    <text evidence="2">Catalyzes the formation of N(4)-acetylcytidine (ac(4)C) at the wobble position of elongator tRNA(Met), using acetate and ATP as substrates. First activates an acetate ion to form acetyladenylate (Ac-AMP) and then transfers the acetyl group to tRNA to form ac(4)C34.</text>
</comment>
<keyword evidence="2" id="KW-0067">ATP-binding</keyword>
<sequence length="399" mass="46345">MKTVGIVSEYNPFHNGHKYQIEKVKKELNADNVVCIMSGNYTQRGELSIIDKYKKSEITVNNGADLVIELPFVYACSTAEIFSSSAVRILNSLGIIDHLCFGMEDSEKLKEIISVCNFLLKESEEYKVKLKEYLNKGYSYILSRENAVKDILDIDTSFMSSPNNILAMEYIKELIKLKSNIKPYPIKRTASYKSTDSNNQFLSAFGIREKILSGEDINSYVPGNSIKYYLNLNKSNSKIIDDCFITIKNIILSMDSEDLYKYADMEIGLNNRIYKNIFDSKNVKDLLDKVSTKRYTKNRIRRILIHILTNYTKDELNKYKTHTPKFIKVLGFNDNGRELLKQIKNNDIKIFNNYNKDINKLNDVDIEIIKKNIKADNIYNVNHDKFNLDFYKMAFYKDK</sequence>
<dbReference type="Proteomes" id="UP000005178">
    <property type="component" value="Unassembled WGS sequence"/>
</dbReference>
<dbReference type="GeneID" id="98001043"/>
<dbReference type="InterPro" id="IPR014729">
    <property type="entry name" value="Rossmann-like_a/b/a_fold"/>
</dbReference>
<gene>
    <name evidence="2" type="primary">tmcAL</name>
    <name evidence="3" type="ORF">ANASTE_02010</name>
</gene>
<dbReference type="InterPro" id="IPR008513">
    <property type="entry name" value="tRNA(Met)_cyd_acetate_ligase"/>
</dbReference>
<dbReference type="GO" id="GO:0016879">
    <property type="term" value="F:ligase activity, forming carbon-nitrogen bonds"/>
    <property type="evidence" value="ECO:0007669"/>
    <property type="project" value="UniProtKB-UniRule"/>
</dbReference>
<keyword evidence="2" id="KW-0694">RNA-binding</keyword>
<dbReference type="eggNOG" id="COG1323">
    <property type="taxonomic scope" value="Bacteria"/>
</dbReference>
<evidence type="ECO:0000313" key="4">
    <source>
        <dbReference type="Proteomes" id="UP000005178"/>
    </source>
</evidence>
<name>B1C9D5_9FIRM</name>
<comment type="subcellular location">
    <subcellularLocation>
        <location evidence="2">Cytoplasm</location>
    </subcellularLocation>
</comment>
<feature type="binding site" evidence="2">
    <location>
        <position position="163"/>
    </location>
    <ligand>
        <name>ATP</name>
        <dbReference type="ChEBI" id="CHEBI:30616"/>
    </ligand>
</feature>
<comment type="caution">
    <text evidence="3">The sequence shown here is derived from an EMBL/GenBank/DDBJ whole genome shotgun (WGS) entry which is preliminary data.</text>
</comment>
<dbReference type="EMBL" id="ABIL02000006">
    <property type="protein sequence ID" value="EDS72299.1"/>
    <property type="molecule type" value="Genomic_DNA"/>
</dbReference>
<dbReference type="EC" id="6.3.4.-" evidence="2"/>
<evidence type="ECO:0000256" key="1">
    <source>
        <dbReference type="ARBA" id="ARBA00022694"/>
    </source>
</evidence>
<evidence type="ECO:0000256" key="2">
    <source>
        <dbReference type="HAMAP-Rule" id="MF_01539"/>
    </source>
</evidence>
<dbReference type="AlphaFoldDB" id="B1C9D5"/>
<feature type="binding site" evidence="2">
    <location>
        <begin position="7"/>
        <end position="20"/>
    </location>
    <ligand>
        <name>ATP</name>
        <dbReference type="ChEBI" id="CHEBI:30616"/>
    </ligand>
</feature>
<dbReference type="GO" id="GO:0000049">
    <property type="term" value="F:tRNA binding"/>
    <property type="evidence" value="ECO:0007669"/>
    <property type="project" value="UniProtKB-KW"/>
</dbReference>
<dbReference type="HAMAP" id="MF_01539">
    <property type="entry name" value="TmcAL"/>
    <property type="match status" value="1"/>
</dbReference>
<dbReference type="PANTHER" id="PTHR37825:SF1">
    <property type="entry name" value="TRNA(MET) CYTIDINE ACETATE LIGASE"/>
    <property type="match status" value="1"/>
</dbReference>
<evidence type="ECO:0000313" key="3">
    <source>
        <dbReference type="EMBL" id="EDS72299.1"/>
    </source>
</evidence>
<dbReference type="STRING" id="445971.ANASTE_02010"/>
<keyword evidence="1 2" id="KW-0819">tRNA processing</keyword>
<protein>
    <recommendedName>
        <fullName evidence="2">tRNA(Met) cytidine acetate ligase</fullName>
        <ecNumber evidence="2">6.3.4.-</ecNumber>
    </recommendedName>
</protein>
<keyword evidence="4" id="KW-1185">Reference proteome</keyword>
<dbReference type="SUPFAM" id="SSF52374">
    <property type="entry name" value="Nucleotidylyl transferase"/>
    <property type="match status" value="1"/>
</dbReference>
<accession>B1C9D5</accession>
<comment type="caution">
    <text evidence="2">Lacks conserved residue(s) required for the propagation of feature annotation.</text>
</comment>